<evidence type="ECO:0000313" key="4">
    <source>
        <dbReference type="Proteomes" id="UP000823900"/>
    </source>
</evidence>
<dbReference type="InterPro" id="IPR000297">
    <property type="entry name" value="PPIase_PpiC"/>
</dbReference>
<comment type="caution">
    <text evidence="3">The sequence shown here is derived from an EMBL/GenBank/DDBJ whole genome shotgun (WGS) entry which is preliminary data.</text>
</comment>
<keyword evidence="1 3" id="KW-0413">Isomerase</keyword>
<protein>
    <submittedName>
        <fullName evidence="3">Peptidyl-prolyl cis-trans isomerase</fullName>
    </submittedName>
</protein>
<dbReference type="PROSITE" id="PS50198">
    <property type="entry name" value="PPIC_PPIASE_2"/>
    <property type="match status" value="1"/>
</dbReference>
<dbReference type="PROSITE" id="PS51257">
    <property type="entry name" value="PROKAR_LIPOPROTEIN"/>
    <property type="match status" value="1"/>
</dbReference>
<proteinExistence type="predicted"/>
<sequence length="321" mass="36712">MLFRSNRWKWAGMFSFSVFLLGGCGSIPLMSGAGEAAAYTKPQAMIIAATERNRYESIYTDKIWDVQIDEEGTDFETYLLEQVQAFLEELKTVTMMAKEQGISLDGAEQEKAAALSEDYYSRLTQEDIDYMGISIEDVQIMYEEYCLANKMVTETTKDMDLEISDSEAKVIVLQQIEVWNRETADMVWALTQEEGADFEAIAEEYSVNPDLERKLGRGEDAPELEETAFSLAEGEISPVIEVGPAYYIVKCIEDYDMDATQERKQELEIQKKDQVFGQLYNEFAEEHPVDFGPDMWDSLDFSAEDGCTTQNFFQLYHEYFG</sequence>
<dbReference type="Proteomes" id="UP000823900">
    <property type="component" value="Unassembled WGS sequence"/>
</dbReference>
<evidence type="ECO:0000313" key="3">
    <source>
        <dbReference type="EMBL" id="HJA71516.1"/>
    </source>
</evidence>
<dbReference type="GO" id="GO:0003755">
    <property type="term" value="F:peptidyl-prolyl cis-trans isomerase activity"/>
    <property type="evidence" value="ECO:0007669"/>
    <property type="project" value="UniProtKB-KW"/>
</dbReference>
<evidence type="ECO:0000256" key="1">
    <source>
        <dbReference type="PROSITE-ProRule" id="PRU00278"/>
    </source>
</evidence>
<accession>A0A9D2KPZ9</accession>
<dbReference type="Pfam" id="PF00639">
    <property type="entry name" value="Rotamase"/>
    <property type="match status" value="1"/>
</dbReference>
<name>A0A9D2KPZ9_9FIRM</name>
<organism evidence="3 4">
    <name type="scientific">Candidatus Lachnoclostridium stercoravium</name>
    <dbReference type="NCBI Taxonomy" id="2838633"/>
    <lineage>
        <taxon>Bacteria</taxon>
        <taxon>Bacillati</taxon>
        <taxon>Bacillota</taxon>
        <taxon>Clostridia</taxon>
        <taxon>Lachnospirales</taxon>
        <taxon>Lachnospiraceae</taxon>
    </lineage>
</organism>
<feature type="domain" description="PpiC" evidence="2">
    <location>
        <begin position="153"/>
        <end position="253"/>
    </location>
</feature>
<evidence type="ECO:0000259" key="2">
    <source>
        <dbReference type="PROSITE" id="PS50198"/>
    </source>
</evidence>
<keyword evidence="1" id="KW-0697">Rotamase</keyword>
<dbReference type="SUPFAM" id="SSF54534">
    <property type="entry name" value="FKBP-like"/>
    <property type="match status" value="1"/>
</dbReference>
<gene>
    <name evidence="3" type="ORF">IAA07_08080</name>
</gene>
<dbReference type="Gene3D" id="3.10.50.40">
    <property type="match status" value="1"/>
</dbReference>
<dbReference type="AlphaFoldDB" id="A0A9D2KPZ9"/>
<dbReference type="EMBL" id="DWZA01000071">
    <property type="protein sequence ID" value="HJA71516.1"/>
    <property type="molecule type" value="Genomic_DNA"/>
</dbReference>
<reference evidence="3" key="2">
    <citation type="submission" date="2021-04" db="EMBL/GenBank/DDBJ databases">
        <authorList>
            <person name="Gilroy R."/>
        </authorList>
    </citation>
    <scope>NUCLEOTIDE SEQUENCE</scope>
    <source>
        <strain evidence="3">CHK178-16964</strain>
    </source>
</reference>
<reference evidence="3" key="1">
    <citation type="journal article" date="2021" name="PeerJ">
        <title>Extensive microbial diversity within the chicken gut microbiome revealed by metagenomics and culture.</title>
        <authorList>
            <person name="Gilroy R."/>
            <person name="Ravi A."/>
            <person name="Getino M."/>
            <person name="Pursley I."/>
            <person name="Horton D.L."/>
            <person name="Alikhan N.F."/>
            <person name="Baker D."/>
            <person name="Gharbi K."/>
            <person name="Hall N."/>
            <person name="Watson M."/>
            <person name="Adriaenssens E.M."/>
            <person name="Foster-Nyarko E."/>
            <person name="Jarju S."/>
            <person name="Secka A."/>
            <person name="Antonio M."/>
            <person name="Oren A."/>
            <person name="Chaudhuri R.R."/>
            <person name="La Ragione R."/>
            <person name="Hildebrand F."/>
            <person name="Pallen M.J."/>
        </authorList>
    </citation>
    <scope>NUCLEOTIDE SEQUENCE</scope>
    <source>
        <strain evidence="3">CHK178-16964</strain>
    </source>
</reference>
<dbReference type="InterPro" id="IPR046357">
    <property type="entry name" value="PPIase_dom_sf"/>
</dbReference>